<evidence type="ECO:0000313" key="5">
    <source>
        <dbReference type="Proteomes" id="UP000526501"/>
    </source>
</evidence>
<comment type="catalytic activity">
    <reaction evidence="1">
        <text>AMP + H2O = D-ribose 5-phosphate + adenine</text>
        <dbReference type="Rhea" id="RHEA:20129"/>
        <dbReference type="ChEBI" id="CHEBI:15377"/>
        <dbReference type="ChEBI" id="CHEBI:16708"/>
        <dbReference type="ChEBI" id="CHEBI:78346"/>
        <dbReference type="ChEBI" id="CHEBI:456215"/>
        <dbReference type="EC" id="3.2.2.4"/>
    </reaction>
</comment>
<dbReference type="PANTHER" id="PTHR31223">
    <property type="entry name" value="LOG FAMILY PROTEIN YJL055W"/>
    <property type="match status" value="1"/>
</dbReference>
<dbReference type="GO" id="GO:0005829">
    <property type="term" value="C:cytosol"/>
    <property type="evidence" value="ECO:0007669"/>
    <property type="project" value="TreeGrafter"/>
</dbReference>
<comment type="similarity">
    <text evidence="2 3">Belongs to the LOG family.</text>
</comment>
<proteinExistence type="inferred from homology"/>
<organism evidence="4 5">
    <name type="scientific">Pelagicoccus albus</name>
    <dbReference type="NCBI Taxonomy" id="415222"/>
    <lineage>
        <taxon>Bacteria</taxon>
        <taxon>Pseudomonadati</taxon>
        <taxon>Verrucomicrobiota</taxon>
        <taxon>Opitutia</taxon>
        <taxon>Puniceicoccales</taxon>
        <taxon>Pelagicoccaceae</taxon>
        <taxon>Pelagicoccus</taxon>
    </lineage>
</organism>
<sequence>MTTNSIKSIAVYCGSNTGAGTKYMDSAKELGTLLAKSGIRLIYGGTHKGLMGAIADAVLENGGEAYGVITERLLGKGHLHDGLTGHEVTATMKERKHRMAQLADAFIGMPGGIGTMEEFLEVWTLNQLGDLDKPPGLFSVDGYFEPFMGFIDHMIQEAFLPAAHRNSVVVESDAKALLEGLLSFEKVTVPKWL</sequence>
<dbReference type="EC" id="3.2.2.n1" evidence="3"/>
<dbReference type="PANTHER" id="PTHR31223:SF70">
    <property type="entry name" value="LOG FAMILY PROTEIN YJL055W"/>
    <property type="match status" value="1"/>
</dbReference>
<evidence type="ECO:0000256" key="3">
    <source>
        <dbReference type="RuleBase" id="RU363015"/>
    </source>
</evidence>
<dbReference type="SUPFAM" id="SSF102405">
    <property type="entry name" value="MCP/YpsA-like"/>
    <property type="match status" value="1"/>
</dbReference>
<dbReference type="Gene3D" id="3.40.50.450">
    <property type="match status" value="1"/>
</dbReference>
<dbReference type="NCBIfam" id="TIGR00730">
    <property type="entry name" value="Rossman fold protein, TIGR00730 family"/>
    <property type="match status" value="1"/>
</dbReference>
<evidence type="ECO:0000256" key="2">
    <source>
        <dbReference type="ARBA" id="ARBA00006763"/>
    </source>
</evidence>
<dbReference type="RefSeq" id="WP_185661794.1">
    <property type="nucleotide sequence ID" value="NZ_CAWPOO010000013.1"/>
</dbReference>
<keyword evidence="5" id="KW-1185">Reference proteome</keyword>
<dbReference type="GO" id="GO:0009691">
    <property type="term" value="P:cytokinin biosynthetic process"/>
    <property type="evidence" value="ECO:0007669"/>
    <property type="project" value="UniProtKB-UniRule"/>
</dbReference>
<accession>A0A7X1B930</accession>
<gene>
    <name evidence="4" type="ORF">H5P27_17890</name>
</gene>
<dbReference type="InterPro" id="IPR005269">
    <property type="entry name" value="LOG"/>
</dbReference>
<dbReference type="GO" id="GO:0008714">
    <property type="term" value="F:AMP nucleosidase activity"/>
    <property type="evidence" value="ECO:0007669"/>
    <property type="project" value="UniProtKB-EC"/>
</dbReference>
<reference evidence="4 5" key="1">
    <citation type="submission" date="2020-07" db="EMBL/GenBank/DDBJ databases">
        <authorList>
            <person name="Feng X."/>
        </authorList>
    </citation>
    <scope>NUCLEOTIDE SEQUENCE [LARGE SCALE GENOMIC DNA]</scope>
    <source>
        <strain evidence="4 5">JCM23202</strain>
    </source>
</reference>
<evidence type="ECO:0000256" key="1">
    <source>
        <dbReference type="ARBA" id="ARBA00000274"/>
    </source>
</evidence>
<evidence type="ECO:0000313" key="4">
    <source>
        <dbReference type="EMBL" id="MBC2607931.1"/>
    </source>
</evidence>
<dbReference type="Pfam" id="PF03641">
    <property type="entry name" value="Lysine_decarbox"/>
    <property type="match status" value="1"/>
</dbReference>
<dbReference type="EMBL" id="JACHVC010000013">
    <property type="protein sequence ID" value="MBC2607931.1"/>
    <property type="molecule type" value="Genomic_DNA"/>
</dbReference>
<keyword evidence="3" id="KW-0203">Cytokinin biosynthesis</keyword>
<protein>
    <recommendedName>
        <fullName evidence="3">Cytokinin riboside 5'-monophosphate phosphoribohydrolase</fullName>
        <ecNumber evidence="3">3.2.2.n1</ecNumber>
    </recommendedName>
</protein>
<dbReference type="InterPro" id="IPR031100">
    <property type="entry name" value="LOG_fam"/>
</dbReference>
<comment type="caution">
    <text evidence="4">The sequence shown here is derived from an EMBL/GenBank/DDBJ whole genome shotgun (WGS) entry which is preliminary data.</text>
</comment>
<dbReference type="Proteomes" id="UP000526501">
    <property type="component" value="Unassembled WGS sequence"/>
</dbReference>
<keyword evidence="3" id="KW-0378">Hydrolase</keyword>
<name>A0A7X1B930_9BACT</name>
<dbReference type="AlphaFoldDB" id="A0A7X1B930"/>